<proteinExistence type="predicted"/>
<dbReference type="STRING" id="1631249.BQ8794_40176"/>
<keyword evidence="2" id="KW-1185">Reference proteome</keyword>
<organism evidence="1 2">
    <name type="scientific">Mesorhizobium prunaredense</name>
    <dbReference type="NCBI Taxonomy" id="1631249"/>
    <lineage>
        <taxon>Bacteria</taxon>
        <taxon>Pseudomonadati</taxon>
        <taxon>Pseudomonadota</taxon>
        <taxon>Alphaproteobacteria</taxon>
        <taxon>Hyphomicrobiales</taxon>
        <taxon>Phyllobacteriaceae</taxon>
        <taxon>Mesorhizobium</taxon>
    </lineage>
</organism>
<sequence>MARRRSAIISCSTLQHSLIPTALYIFYKLPAGQFANEEISHDQLKKDKKYGRTVAQIAAEPTLPQPITPSVRSVDISCFWRDGKILRGGPFYEDFILQLYQRIWQCVCLDRADLWPSL</sequence>
<gene>
    <name evidence="1" type="ORF">BQ8794_40176</name>
</gene>
<accession>A0A1R3VE82</accession>
<name>A0A1R3VE82_9HYPH</name>
<evidence type="ECO:0000313" key="2">
    <source>
        <dbReference type="Proteomes" id="UP000188388"/>
    </source>
</evidence>
<dbReference type="AlphaFoldDB" id="A0A1R3VE82"/>
<evidence type="ECO:0000313" key="1">
    <source>
        <dbReference type="EMBL" id="SIT57577.1"/>
    </source>
</evidence>
<dbReference type="EMBL" id="FTPD01000034">
    <property type="protein sequence ID" value="SIT57577.1"/>
    <property type="molecule type" value="Genomic_DNA"/>
</dbReference>
<protein>
    <submittedName>
        <fullName evidence="1">Uncharacterized protein</fullName>
    </submittedName>
</protein>
<dbReference type="Proteomes" id="UP000188388">
    <property type="component" value="Unassembled WGS sequence"/>
</dbReference>
<reference evidence="2" key="1">
    <citation type="submission" date="2017-01" db="EMBL/GenBank/DDBJ databases">
        <authorList>
            <person name="Brunel B."/>
        </authorList>
    </citation>
    <scope>NUCLEOTIDE SEQUENCE [LARGE SCALE GENOMIC DNA]</scope>
</reference>